<evidence type="ECO:0000256" key="3">
    <source>
        <dbReference type="ARBA" id="ARBA00010261"/>
    </source>
</evidence>
<evidence type="ECO:0000256" key="6">
    <source>
        <dbReference type="ARBA" id="ARBA00022660"/>
    </source>
</evidence>
<dbReference type="GO" id="GO:0022904">
    <property type="term" value="P:respiratory electron transport chain"/>
    <property type="evidence" value="ECO:0007669"/>
    <property type="project" value="InterPro"/>
</dbReference>
<evidence type="ECO:0000256" key="8">
    <source>
        <dbReference type="ARBA" id="ARBA00022982"/>
    </source>
</evidence>
<reference evidence="12" key="4">
    <citation type="journal article" date="2022" name="Res Sq">
        <title>Comparative Genomics Reveals Insights into the Divergent Evolution of Astigmatic Mites and Household Pest Adaptations.</title>
        <authorList>
            <person name="Xiong Q."/>
            <person name="Wan A.T.-Y."/>
            <person name="Liu X.-Y."/>
            <person name="Fung C.S.-H."/>
            <person name="Xiao X."/>
            <person name="Malainual N."/>
            <person name="Hou J."/>
            <person name="Wang L."/>
            <person name="Wang M."/>
            <person name="Yang K."/>
            <person name="Cui Y."/>
            <person name="Leung E."/>
            <person name="Nong W."/>
            <person name="Shin S.-K."/>
            <person name="Au S."/>
            <person name="Jeong K.Y."/>
            <person name="Chew F.T."/>
            <person name="Hui J."/>
            <person name="Leung T.F."/>
            <person name="Tungtrongchitr A."/>
            <person name="Zhong N."/>
            <person name="Liu Z."/>
            <person name="Tsui S."/>
        </authorList>
    </citation>
    <scope>NUCLEOTIDE SEQUENCE</scope>
    <source>
        <strain evidence="12">Derf</strain>
        <tissue evidence="12">Whole organism</tissue>
    </source>
</reference>
<evidence type="ECO:0000313" key="12">
    <source>
        <dbReference type="EMBL" id="KAH9526879.1"/>
    </source>
</evidence>
<name>A0A922I8F1_DERFA</name>
<dbReference type="Proteomes" id="UP000828236">
    <property type="component" value="Unassembled WGS sequence"/>
</dbReference>
<dbReference type="Pfam" id="PF04716">
    <property type="entry name" value="ETC_C1_NDUFA5"/>
    <property type="match status" value="1"/>
</dbReference>
<reference evidence="11" key="3">
    <citation type="journal article" date="2021" name="World Allergy Organ. J.">
        <title>Chromosome-level assembly of Dermatophagoides farinae genome and transcriptome reveals two novel allergens Der f 37 and Der f 39.</title>
        <authorList>
            <person name="Chen J."/>
            <person name="Cai Z."/>
            <person name="Fan D."/>
            <person name="Hu J."/>
            <person name="Hou Y."/>
            <person name="He Y."/>
            <person name="Zhang Z."/>
            <person name="Zhao Z."/>
            <person name="Gao P."/>
            <person name="Hu W."/>
            <person name="Sun J."/>
            <person name="Li J."/>
            <person name="Ji K."/>
        </authorList>
    </citation>
    <scope>NUCLEOTIDE SEQUENCE</scope>
    <source>
        <strain evidence="11">JKM2019</strain>
    </source>
</reference>
<evidence type="ECO:0000256" key="10">
    <source>
        <dbReference type="ARBA" id="ARBA00023136"/>
    </source>
</evidence>
<comment type="similarity">
    <text evidence="3">Belongs to the complex I NDUFA5 subunit family.</text>
</comment>
<keyword evidence="5" id="KW-0813">Transport</keyword>
<dbReference type="Proteomes" id="UP000790347">
    <property type="component" value="Unassembled WGS sequence"/>
</dbReference>
<keyword evidence="10" id="KW-0472">Membrane</keyword>
<keyword evidence="8" id="KW-0249">Electron transport</keyword>
<dbReference type="EMBL" id="SDOV01000004">
    <property type="protein sequence ID" value="KAH7641158.1"/>
    <property type="molecule type" value="Genomic_DNA"/>
</dbReference>
<dbReference type="InterPro" id="IPR006806">
    <property type="entry name" value="NDUFA5"/>
</dbReference>
<evidence type="ECO:0000256" key="4">
    <source>
        <dbReference type="ARBA" id="ARBA00011533"/>
    </source>
</evidence>
<organism evidence="12 13">
    <name type="scientific">Dermatophagoides farinae</name>
    <name type="common">American house dust mite</name>
    <dbReference type="NCBI Taxonomy" id="6954"/>
    <lineage>
        <taxon>Eukaryota</taxon>
        <taxon>Metazoa</taxon>
        <taxon>Ecdysozoa</taxon>
        <taxon>Arthropoda</taxon>
        <taxon>Chelicerata</taxon>
        <taxon>Arachnida</taxon>
        <taxon>Acari</taxon>
        <taxon>Acariformes</taxon>
        <taxon>Sarcoptiformes</taxon>
        <taxon>Astigmata</taxon>
        <taxon>Psoroptidia</taxon>
        <taxon>Analgoidea</taxon>
        <taxon>Pyroglyphidae</taxon>
        <taxon>Dermatophagoidinae</taxon>
        <taxon>Dermatophagoides</taxon>
    </lineage>
</organism>
<dbReference type="PANTHER" id="PTHR12653:SF0">
    <property type="entry name" value="NADH DEHYDROGENASE [UBIQUINONE] 1 ALPHA SUBCOMPLEX SUBUNIT 5"/>
    <property type="match status" value="1"/>
</dbReference>
<protein>
    <submittedName>
        <fullName evidence="11">Nadh dehydrogenase</fullName>
    </submittedName>
    <submittedName>
        <fullName evidence="12">Ndufa5, NADH-ubiquinone oxidoreductase subunit</fullName>
    </submittedName>
</protein>
<evidence type="ECO:0000256" key="1">
    <source>
        <dbReference type="ARBA" id="ARBA00003195"/>
    </source>
</evidence>
<comment type="caution">
    <text evidence="12">The sequence shown here is derived from an EMBL/GenBank/DDBJ whole genome shotgun (WGS) entry which is preliminary data.</text>
</comment>
<comment type="subcellular location">
    <subcellularLocation>
        <location evidence="2">Mitochondrion inner membrane</location>
        <topology evidence="2">Peripheral membrane protein</topology>
        <orientation evidence="2">Matrix side</orientation>
    </subcellularLocation>
</comment>
<reference evidence="12" key="1">
    <citation type="submission" date="2013-05" db="EMBL/GenBank/DDBJ databases">
        <authorList>
            <person name="Yim A.K.Y."/>
            <person name="Chan T.F."/>
            <person name="Ji K.M."/>
            <person name="Liu X.Y."/>
            <person name="Zhou J.W."/>
            <person name="Li R.Q."/>
            <person name="Yang K.Y."/>
            <person name="Li J."/>
            <person name="Li M."/>
            <person name="Law P.T.W."/>
            <person name="Wu Y.L."/>
            <person name="Cai Z.L."/>
            <person name="Qin H."/>
            <person name="Bao Y."/>
            <person name="Leung R.K.K."/>
            <person name="Ng P.K.S."/>
            <person name="Zou J."/>
            <person name="Zhong X.J."/>
            <person name="Ran P.X."/>
            <person name="Zhong N.S."/>
            <person name="Liu Z.G."/>
            <person name="Tsui S.K.W."/>
        </authorList>
    </citation>
    <scope>NUCLEOTIDE SEQUENCE</scope>
    <source>
        <strain evidence="12">Derf</strain>
        <tissue evidence="12">Whole organism</tissue>
    </source>
</reference>
<evidence type="ECO:0000256" key="7">
    <source>
        <dbReference type="ARBA" id="ARBA00022792"/>
    </source>
</evidence>
<evidence type="ECO:0000256" key="9">
    <source>
        <dbReference type="ARBA" id="ARBA00023128"/>
    </source>
</evidence>
<keyword evidence="7" id="KW-0999">Mitochondrion inner membrane</keyword>
<gene>
    <name evidence="12" type="primary">NDUFA5</name>
    <name evidence="12" type="ORF">DERF_000937</name>
    <name evidence="11" type="ORF">HUG17_4202</name>
</gene>
<keyword evidence="6" id="KW-0679">Respiratory chain</keyword>
<dbReference type="GO" id="GO:0005743">
    <property type="term" value="C:mitochondrial inner membrane"/>
    <property type="evidence" value="ECO:0007669"/>
    <property type="project" value="UniProtKB-SubCell"/>
</dbReference>
<comment type="function">
    <text evidence="1">Accessory subunit of the mitochondrial membrane respiratory chain NADH dehydrogenase (Complex I), that is believed not to be involved in catalysis. Complex I functions in the transfer of electrons from NADH to the respiratory chain. The immediate electron acceptor for the enzyme is believed to be ubiquinone.</text>
</comment>
<sequence length="116" mass="13549">MANVIKKTTRLTGLKVLKNPREELISCYKNIIKALNEMPDNAAYKRYTMATVNQRLTIVQNENDPSHIEQKIKCGQCEELLIQAQNELSLARRFLVEKPWEPLARQSPDNQWKWPI</sequence>
<keyword evidence="9" id="KW-0496">Mitochondrion</keyword>
<evidence type="ECO:0000256" key="2">
    <source>
        <dbReference type="ARBA" id="ARBA00004443"/>
    </source>
</evidence>
<accession>A0A922I8F1</accession>
<dbReference type="OrthoDB" id="286811at2759"/>
<evidence type="ECO:0000256" key="5">
    <source>
        <dbReference type="ARBA" id="ARBA00022448"/>
    </source>
</evidence>
<proteinExistence type="inferred from homology"/>
<keyword evidence="13" id="KW-1185">Reference proteome</keyword>
<evidence type="ECO:0000313" key="13">
    <source>
        <dbReference type="Proteomes" id="UP000790347"/>
    </source>
</evidence>
<dbReference type="EMBL" id="ASGP02000001">
    <property type="protein sequence ID" value="KAH9526879.1"/>
    <property type="molecule type" value="Genomic_DNA"/>
</dbReference>
<comment type="subunit">
    <text evidence="4">Complex I is composed of 45 different subunits.</text>
</comment>
<evidence type="ECO:0000313" key="11">
    <source>
        <dbReference type="EMBL" id="KAH7641158.1"/>
    </source>
</evidence>
<dbReference type="AlphaFoldDB" id="A0A922I8F1"/>
<reference evidence="11" key="2">
    <citation type="submission" date="2020-06" db="EMBL/GenBank/DDBJ databases">
        <authorList>
            <person name="Ji K."/>
            <person name="Li J."/>
        </authorList>
    </citation>
    <scope>NUCLEOTIDE SEQUENCE</scope>
    <source>
        <strain evidence="11">JKM2019</strain>
        <tissue evidence="11">Whole body</tissue>
    </source>
</reference>
<dbReference type="PANTHER" id="PTHR12653">
    <property type="entry name" value="NADH-UBIQUINONE OXIDOREDUCTASE 13 KD-B SUBUNIT"/>
    <property type="match status" value="1"/>
</dbReference>